<dbReference type="PANTHER" id="PTHR31655:SF4">
    <property type="entry name" value="FAMILY WITH SEQUENCE SIMILARITY 78 MEMBER BA"/>
    <property type="match status" value="1"/>
</dbReference>
<feature type="region of interest" description="Disordered" evidence="1">
    <location>
        <begin position="142"/>
        <end position="178"/>
    </location>
</feature>
<dbReference type="EMBL" id="JAHRIO010010227">
    <property type="protein sequence ID" value="MEQ2161002.1"/>
    <property type="molecule type" value="Genomic_DNA"/>
</dbReference>
<evidence type="ECO:0008006" key="4">
    <source>
        <dbReference type="Google" id="ProtNLM"/>
    </source>
</evidence>
<dbReference type="InterPro" id="IPR029638">
    <property type="entry name" value="FAM78"/>
</dbReference>
<organism evidence="2 3">
    <name type="scientific">Goodea atripinnis</name>
    <dbReference type="NCBI Taxonomy" id="208336"/>
    <lineage>
        <taxon>Eukaryota</taxon>
        <taxon>Metazoa</taxon>
        <taxon>Chordata</taxon>
        <taxon>Craniata</taxon>
        <taxon>Vertebrata</taxon>
        <taxon>Euteleostomi</taxon>
        <taxon>Actinopterygii</taxon>
        <taxon>Neopterygii</taxon>
        <taxon>Teleostei</taxon>
        <taxon>Neoteleostei</taxon>
        <taxon>Acanthomorphata</taxon>
        <taxon>Ovalentaria</taxon>
        <taxon>Atherinomorphae</taxon>
        <taxon>Cyprinodontiformes</taxon>
        <taxon>Goodeidae</taxon>
        <taxon>Goodea</taxon>
    </lineage>
</organism>
<evidence type="ECO:0000313" key="3">
    <source>
        <dbReference type="Proteomes" id="UP001476798"/>
    </source>
</evidence>
<dbReference type="Proteomes" id="UP001476798">
    <property type="component" value="Unassembled WGS sequence"/>
</dbReference>
<name>A0ABV0MPG1_9TELE</name>
<gene>
    <name evidence="2" type="ORF">GOODEAATRI_005166</name>
</gene>
<protein>
    <recommendedName>
        <fullName evidence="4">Family with sequence similarity 78 member Ba</fullName>
    </recommendedName>
</protein>
<evidence type="ECO:0000313" key="2">
    <source>
        <dbReference type="EMBL" id="MEQ2161002.1"/>
    </source>
</evidence>
<evidence type="ECO:0000256" key="1">
    <source>
        <dbReference type="SAM" id="MobiDB-lite"/>
    </source>
</evidence>
<comment type="caution">
    <text evidence="2">The sequence shown here is derived from an EMBL/GenBank/DDBJ whole genome shotgun (WGS) entry which is preliminary data.</text>
</comment>
<reference evidence="2 3" key="1">
    <citation type="submission" date="2021-06" db="EMBL/GenBank/DDBJ databases">
        <authorList>
            <person name="Palmer J.M."/>
        </authorList>
    </citation>
    <scope>NUCLEOTIDE SEQUENCE [LARGE SCALE GENOMIC DNA]</scope>
    <source>
        <strain evidence="2 3">GA_2019</strain>
        <tissue evidence="2">Muscle</tissue>
    </source>
</reference>
<sequence>MFFFLSHTEVVRFHCLSFIARTSTILEHWVPLPAPGPPRTKITFGFMISDTRFNKLGTLCDALPSKRPNIHQHRLSGIRLTGEFVSVSVGGKGWLHFRCWLHPPMGFPTGCVMQPRSHAPGQSDEDPDFVCRGRRVNFGQIQGKPSEQKLSQPSSSDAPGCPRKQQARGGRIAVSGDERQGQCGNLLSRHGWSPEGGLMSILARHHLVPPSLFLLLLVVACTMGCLQSIACKPRIRRENIVVYEVSASIDQCPTIIEENSPIVLRYKTPYFRASAGVVMPPVPRNETWVVGWIQACTQMEFYNTYGDIGMSSWELPELREGRVKAISDSDGVSYPWYGNTTETVTLTGPTSKPSRLTVSMNDNFYPSVTWAVPISNSNTPMLTHITRDQSFITWLVAMNSVTKERIVLQTVRWRMRVDIAVDPDMPLGSRASLVGRPYQEQPHILNYQEPIPPNALGRPNANDAQVLMWRPRRGAPLVVIPPK</sequence>
<accession>A0ABV0MPG1</accession>
<keyword evidence="3" id="KW-1185">Reference proteome</keyword>
<dbReference type="PANTHER" id="PTHR31655">
    <property type="entry name" value="PROTEIN FAM78A"/>
    <property type="match status" value="1"/>
</dbReference>
<proteinExistence type="predicted"/>
<feature type="compositionally biased region" description="Polar residues" evidence="1">
    <location>
        <begin position="142"/>
        <end position="157"/>
    </location>
</feature>